<evidence type="ECO:0000256" key="11">
    <source>
        <dbReference type="ARBA" id="ARBA00023224"/>
    </source>
</evidence>
<dbReference type="InterPro" id="IPR000725">
    <property type="entry name" value="Olfact_rcpt"/>
</dbReference>
<feature type="transmembrane region" description="Helical" evidence="13">
    <location>
        <begin position="146"/>
        <end position="165"/>
    </location>
</feature>
<proteinExistence type="inferred from homology"/>
<dbReference type="GO" id="GO:0005886">
    <property type="term" value="C:plasma membrane"/>
    <property type="evidence" value="ECO:0007669"/>
    <property type="project" value="UniProtKB-SubCell"/>
</dbReference>
<evidence type="ECO:0000256" key="4">
    <source>
        <dbReference type="ARBA" id="ARBA00022606"/>
    </source>
</evidence>
<evidence type="ECO:0000256" key="12">
    <source>
        <dbReference type="RuleBase" id="RU000688"/>
    </source>
</evidence>
<evidence type="ECO:0000256" key="3">
    <source>
        <dbReference type="ARBA" id="ARBA00022475"/>
    </source>
</evidence>
<comment type="similarity">
    <text evidence="12">Belongs to the G-protein coupled receptor 1 family.</text>
</comment>
<keyword evidence="9 13" id="KW-0472">Membrane</keyword>
<sequence length="325" mass="36861">MLHKEQELVNDSSLSGFFLLEFSEVQELQILFFIGFLVFYLAAIAGNLLIISAIAFDHHLHTPMYFFLMNLAMQDVGQVSIVFPKAMANSLMNCRYISYAGCVAQVLFFIFLMSSDLFLLTVMAYDRYVAICDPLPLQYEKLMNKQACIQMVTAVWITGFVYGVLHTTGTFAAPLCSNVIDQFFCEIPALLRLACSDLYLLEIGFIILSTFIGFGCFIFIVVTYVHIFSAVMKIPSVQGKKKAFSTCLPHLIVFSIFIITGYFAYIKPPSNSASGLEFAFTMVYMMVPPLMNPIIYSLRNKEIKLALSKRLTKQNKQRKFCLVYH</sequence>
<keyword evidence="16" id="KW-1185">Reference proteome</keyword>
<feature type="transmembrane region" description="Helical" evidence="13">
    <location>
        <begin position="30"/>
        <end position="56"/>
    </location>
</feature>
<comment type="subcellular location">
    <subcellularLocation>
        <location evidence="2 13">Cell membrane</location>
        <topology evidence="2 13">Multi-pass membrane protein</topology>
    </subcellularLocation>
</comment>
<dbReference type="InterPro" id="IPR050516">
    <property type="entry name" value="Olfactory_GPCR"/>
</dbReference>
<evidence type="ECO:0000256" key="8">
    <source>
        <dbReference type="ARBA" id="ARBA00023040"/>
    </source>
</evidence>
<dbReference type="SUPFAM" id="SSF81321">
    <property type="entry name" value="Family A G protein-coupled receptor-like"/>
    <property type="match status" value="1"/>
</dbReference>
<keyword evidence="3 13" id="KW-1003">Cell membrane</keyword>
<dbReference type="InterPro" id="IPR000276">
    <property type="entry name" value="GPCR_Rhodpsn"/>
</dbReference>
<evidence type="ECO:0000256" key="7">
    <source>
        <dbReference type="ARBA" id="ARBA00022989"/>
    </source>
</evidence>
<feature type="transmembrane region" description="Helical" evidence="13">
    <location>
        <begin position="96"/>
        <end position="125"/>
    </location>
</feature>
<organism evidence="15 16">
    <name type="scientific">Varanus komodoensis</name>
    <name type="common">Komodo dragon</name>
    <dbReference type="NCBI Taxonomy" id="61221"/>
    <lineage>
        <taxon>Eukaryota</taxon>
        <taxon>Metazoa</taxon>
        <taxon>Chordata</taxon>
        <taxon>Craniata</taxon>
        <taxon>Vertebrata</taxon>
        <taxon>Euteleostomi</taxon>
        <taxon>Lepidosauria</taxon>
        <taxon>Squamata</taxon>
        <taxon>Bifurcata</taxon>
        <taxon>Unidentata</taxon>
        <taxon>Episquamata</taxon>
        <taxon>Toxicofera</taxon>
        <taxon>Anguimorpha</taxon>
        <taxon>Paleoanguimorpha</taxon>
        <taxon>Varanoidea</taxon>
        <taxon>Varanidae</taxon>
        <taxon>Varanus</taxon>
    </lineage>
</organism>
<comment type="function">
    <text evidence="1">Odorant receptor.</text>
</comment>
<keyword evidence="4 13" id="KW-0716">Sensory transduction</keyword>
<evidence type="ECO:0000256" key="5">
    <source>
        <dbReference type="ARBA" id="ARBA00022692"/>
    </source>
</evidence>
<dbReference type="Proteomes" id="UP000694545">
    <property type="component" value="Unplaced"/>
</dbReference>
<evidence type="ECO:0000259" key="14">
    <source>
        <dbReference type="PROSITE" id="PS50262"/>
    </source>
</evidence>
<dbReference type="PANTHER" id="PTHR26452">
    <property type="entry name" value="OLFACTORY RECEPTOR"/>
    <property type="match status" value="1"/>
</dbReference>
<keyword evidence="10 12" id="KW-0675">Receptor</keyword>
<dbReference type="InterPro" id="IPR017452">
    <property type="entry name" value="GPCR_Rhodpsn_7TM"/>
</dbReference>
<dbReference type="CDD" id="cd15227">
    <property type="entry name" value="7tmA_OR14-like"/>
    <property type="match status" value="1"/>
</dbReference>
<dbReference type="PRINTS" id="PR00245">
    <property type="entry name" value="OLFACTORYR"/>
</dbReference>
<dbReference type="Ensembl" id="ENSVKKT00000016747.1">
    <property type="protein sequence ID" value="ENSVKKP00000016350.1"/>
    <property type="gene ID" value="ENSVKKG00000011155.1"/>
</dbReference>
<feature type="transmembrane region" description="Helical" evidence="13">
    <location>
        <begin position="198"/>
        <end position="231"/>
    </location>
</feature>
<feature type="transmembrane region" description="Helical" evidence="13">
    <location>
        <begin position="243"/>
        <end position="266"/>
    </location>
</feature>
<evidence type="ECO:0000313" key="15">
    <source>
        <dbReference type="Ensembl" id="ENSVKKP00000016350.1"/>
    </source>
</evidence>
<feature type="domain" description="G-protein coupled receptors family 1 profile" evidence="14">
    <location>
        <begin position="46"/>
        <end position="296"/>
    </location>
</feature>
<reference evidence="15" key="1">
    <citation type="submission" date="2025-08" db="UniProtKB">
        <authorList>
            <consortium name="Ensembl"/>
        </authorList>
    </citation>
    <scope>IDENTIFICATION</scope>
</reference>
<keyword evidence="11 12" id="KW-0807">Transducer</keyword>
<dbReference type="OMA" id="EMVMSRT"/>
<name>A0A8D2L3A3_VARKO</name>
<evidence type="ECO:0000256" key="9">
    <source>
        <dbReference type="ARBA" id="ARBA00023136"/>
    </source>
</evidence>
<dbReference type="FunFam" id="1.20.1070.10:FF:000037">
    <property type="entry name" value="Olfactory receptor"/>
    <property type="match status" value="1"/>
</dbReference>
<keyword evidence="8 12" id="KW-0297">G-protein coupled receptor</keyword>
<dbReference type="PROSITE" id="PS00237">
    <property type="entry name" value="G_PROTEIN_RECEP_F1_1"/>
    <property type="match status" value="1"/>
</dbReference>
<dbReference type="GO" id="GO:0004930">
    <property type="term" value="F:G protein-coupled receptor activity"/>
    <property type="evidence" value="ECO:0007669"/>
    <property type="project" value="UniProtKB-KW"/>
</dbReference>
<keyword evidence="7 13" id="KW-1133">Transmembrane helix</keyword>
<evidence type="ECO:0000256" key="2">
    <source>
        <dbReference type="ARBA" id="ARBA00004651"/>
    </source>
</evidence>
<feature type="transmembrane region" description="Helical" evidence="13">
    <location>
        <begin position="278"/>
        <end position="298"/>
    </location>
</feature>
<dbReference type="Gene3D" id="1.20.1070.10">
    <property type="entry name" value="Rhodopsin 7-helix transmembrane proteins"/>
    <property type="match status" value="1"/>
</dbReference>
<evidence type="ECO:0000256" key="1">
    <source>
        <dbReference type="ARBA" id="ARBA00002936"/>
    </source>
</evidence>
<evidence type="ECO:0000256" key="13">
    <source>
        <dbReference type="RuleBase" id="RU363047"/>
    </source>
</evidence>
<evidence type="ECO:0000256" key="10">
    <source>
        <dbReference type="ARBA" id="ARBA00023170"/>
    </source>
</evidence>
<keyword evidence="6 13" id="KW-0552">Olfaction</keyword>
<evidence type="ECO:0000313" key="16">
    <source>
        <dbReference type="Proteomes" id="UP000694545"/>
    </source>
</evidence>
<accession>A0A8D2L3A3</accession>
<dbReference type="Pfam" id="PF13853">
    <property type="entry name" value="7tm_4"/>
    <property type="match status" value="1"/>
</dbReference>
<protein>
    <recommendedName>
        <fullName evidence="13">Olfactory receptor</fullName>
    </recommendedName>
</protein>
<reference evidence="15" key="2">
    <citation type="submission" date="2025-09" db="UniProtKB">
        <authorList>
            <consortium name="Ensembl"/>
        </authorList>
    </citation>
    <scope>IDENTIFICATION</scope>
</reference>
<dbReference type="AlphaFoldDB" id="A0A8D2L3A3"/>
<dbReference type="GO" id="GO:0004984">
    <property type="term" value="F:olfactory receptor activity"/>
    <property type="evidence" value="ECO:0007669"/>
    <property type="project" value="InterPro"/>
</dbReference>
<evidence type="ECO:0000256" key="6">
    <source>
        <dbReference type="ARBA" id="ARBA00022725"/>
    </source>
</evidence>
<dbReference type="PRINTS" id="PR00237">
    <property type="entry name" value="GPCRRHODOPSN"/>
</dbReference>
<dbReference type="PROSITE" id="PS50262">
    <property type="entry name" value="G_PROTEIN_RECEP_F1_2"/>
    <property type="match status" value="1"/>
</dbReference>
<keyword evidence="5 12" id="KW-0812">Transmembrane</keyword>